<dbReference type="EMBL" id="JAUHHV010000025">
    <property type="protein sequence ID" value="KAK1405794.1"/>
    <property type="molecule type" value="Genomic_DNA"/>
</dbReference>
<reference evidence="1" key="1">
    <citation type="journal article" date="2023" name="bioRxiv">
        <title>Improved chromosome-level genome assembly for marigold (Tagetes erecta).</title>
        <authorList>
            <person name="Jiang F."/>
            <person name="Yuan L."/>
            <person name="Wang S."/>
            <person name="Wang H."/>
            <person name="Xu D."/>
            <person name="Wang A."/>
            <person name="Fan W."/>
        </authorList>
    </citation>
    <scope>NUCLEOTIDE SEQUENCE</scope>
    <source>
        <strain evidence="1">WSJ</strain>
        <tissue evidence="1">Leaf</tissue>
    </source>
</reference>
<dbReference type="AlphaFoldDB" id="A0AAD8JLU1"/>
<evidence type="ECO:0000313" key="2">
    <source>
        <dbReference type="Proteomes" id="UP001229421"/>
    </source>
</evidence>
<proteinExistence type="predicted"/>
<evidence type="ECO:0000313" key="1">
    <source>
        <dbReference type="EMBL" id="KAK1405794.1"/>
    </source>
</evidence>
<gene>
    <name evidence="1" type="ORF">QVD17_42485</name>
</gene>
<sequence>MLAQPEAGNQGEFMRPELQRLGVALQHQRQHDALFIFIMRCQLPRLNPRKAVCRFARRAEPRPADRNAATNRLTRCKETLITQPEYRLFAAGLPGDEVRALKRNGCPHFRVTHNNGGEFTYLALGEGDRSRPYSQ</sequence>
<comment type="caution">
    <text evidence="1">The sequence shown here is derived from an EMBL/GenBank/DDBJ whole genome shotgun (WGS) entry which is preliminary data.</text>
</comment>
<dbReference type="Proteomes" id="UP001229421">
    <property type="component" value="Unassembled WGS sequence"/>
</dbReference>
<organism evidence="1 2">
    <name type="scientific">Tagetes erecta</name>
    <name type="common">African marigold</name>
    <dbReference type="NCBI Taxonomy" id="13708"/>
    <lineage>
        <taxon>Eukaryota</taxon>
        <taxon>Viridiplantae</taxon>
        <taxon>Streptophyta</taxon>
        <taxon>Embryophyta</taxon>
        <taxon>Tracheophyta</taxon>
        <taxon>Spermatophyta</taxon>
        <taxon>Magnoliopsida</taxon>
        <taxon>eudicotyledons</taxon>
        <taxon>Gunneridae</taxon>
        <taxon>Pentapetalae</taxon>
        <taxon>asterids</taxon>
        <taxon>campanulids</taxon>
        <taxon>Asterales</taxon>
        <taxon>Asteraceae</taxon>
        <taxon>Asteroideae</taxon>
        <taxon>Heliantheae alliance</taxon>
        <taxon>Tageteae</taxon>
        <taxon>Tagetes</taxon>
    </lineage>
</organism>
<keyword evidence="2" id="KW-1185">Reference proteome</keyword>
<protein>
    <submittedName>
        <fullName evidence="1">Uncharacterized protein</fullName>
    </submittedName>
</protein>
<name>A0AAD8JLU1_TARER</name>
<accession>A0AAD8JLU1</accession>